<dbReference type="EMBL" id="AP027370">
    <property type="protein sequence ID" value="BDY13123.1"/>
    <property type="molecule type" value="Genomic_DNA"/>
</dbReference>
<protein>
    <recommendedName>
        <fullName evidence="3">DUF309 domain-containing protein</fullName>
    </recommendedName>
</protein>
<reference evidence="1 2" key="1">
    <citation type="submission" date="2023-03" db="EMBL/GenBank/DDBJ databases">
        <title>Description of Hydrogenimonas sp. ISO32.</title>
        <authorList>
            <person name="Mino S."/>
            <person name="Fukazawa S."/>
            <person name="Sawabe T."/>
        </authorList>
    </citation>
    <scope>NUCLEOTIDE SEQUENCE [LARGE SCALE GENOMIC DNA]</scope>
    <source>
        <strain evidence="1 2">ISO32</strain>
    </source>
</reference>
<keyword evidence="2" id="KW-1185">Reference proteome</keyword>
<accession>A0ABN6WW78</accession>
<gene>
    <name evidence="1" type="ORF">HCR_14350</name>
</gene>
<evidence type="ECO:0000313" key="2">
    <source>
        <dbReference type="Proteomes" id="UP001321445"/>
    </source>
</evidence>
<sequence length="105" mass="12396">MGEACQTFVQLIEAGDYYEAHEALEEIWYPKRFEKDNEISLIKGFINASVAFELVKKGRMEPARKTWKVYLKYRTLIECVESEHLPLYRKVDALLEQKYEQLFGA</sequence>
<proteinExistence type="predicted"/>
<dbReference type="Gene3D" id="1.10.3450.10">
    <property type="entry name" value="TTHA0068-like"/>
    <property type="match status" value="1"/>
</dbReference>
<dbReference type="Proteomes" id="UP001321445">
    <property type="component" value="Chromosome"/>
</dbReference>
<dbReference type="InterPro" id="IPR005500">
    <property type="entry name" value="DUF309"/>
</dbReference>
<dbReference type="Pfam" id="PF03745">
    <property type="entry name" value="DUF309"/>
    <property type="match status" value="1"/>
</dbReference>
<organism evidence="1 2">
    <name type="scientific">Hydrogenimonas cancrithermarum</name>
    <dbReference type="NCBI Taxonomy" id="2993563"/>
    <lineage>
        <taxon>Bacteria</taxon>
        <taxon>Pseudomonadati</taxon>
        <taxon>Campylobacterota</taxon>
        <taxon>Epsilonproteobacteria</taxon>
        <taxon>Campylobacterales</taxon>
        <taxon>Hydrogenimonadaceae</taxon>
        <taxon>Hydrogenimonas</taxon>
    </lineage>
</organism>
<name>A0ABN6WW78_9BACT</name>
<dbReference type="RefSeq" id="WP_286336095.1">
    <property type="nucleotide sequence ID" value="NZ_AP027370.1"/>
</dbReference>
<evidence type="ECO:0000313" key="1">
    <source>
        <dbReference type="EMBL" id="BDY13123.1"/>
    </source>
</evidence>
<evidence type="ECO:0008006" key="3">
    <source>
        <dbReference type="Google" id="ProtNLM"/>
    </source>
</evidence>
<dbReference type="SUPFAM" id="SSF140663">
    <property type="entry name" value="TTHA0068-like"/>
    <property type="match status" value="1"/>
</dbReference>
<dbReference type="InterPro" id="IPR023203">
    <property type="entry name" value="TTHA0068_sf"/>
</dbReference>